<keyword evidence="2" id="KW-1185">Reference proteome</keyword>
<dbReference type="STRING" id="164328.H3H0R9"/>
<dbReference type="eggNOG" id="ENOG502S7ZY">
    <property type="taxonomic scope" value="Eukaryota"/>
</dbReference>
<sequence>MKGALVEDKSTGDTVLACSPSIEASLYCHKLLFFNDQQLAQPQCKVFFHSGGRTKMFLPKVFQEISAKWPHIYSLWEPVPDTSHAFVMEKPDQVAQNVIDSLQELQPFQTVRL</sequence>
<dbReference type="Proteomes" id="UP000005238">
    <property type="component" value="Unassembled WGS sequence"/>
</dbReference>
<dbReference type="InParanoid" id="H3H0R9"/>
<dbReference type="SUPFAM" id="SSF53474">
    <property type="entry name" value="alpha/beta-Hydrolases"/>
    <property type="match status" value="1"/>
</dbReference>
<dbReference type="InterPro" id="IPR029058">
    <property type="entry name" value="AB_hydrolase_fold"/>
</dbReference>
<reference evidence="1" key="2">
    <citation type="submission" date="2015-06" db="UniProtKB">
        <authorList>
            <consortium name="EnsemblProtists"/>
        </authorList>
    </citation>
    <scope>IDENTIFICATION</scope>
    <source>
        <strain evidence="1">Pr102</strain>
    </source>
</reference>
<evidence type="ECO:0000313" key="2">
    <source>
        <dbReference type="Proteomes" id="UP000005238"/>
    </source>
</evidence>
<dbReference type="HOGENOM" id="CLU_2138452_0_0_1"/>
<accession>H3H0R9</accession>
<dbReference type="EMBL" id="DS566093">
    <property type="status" value="NOT_ANNOTATED_CDS"/>
    <property type="molecule type" value="Genomic_DNA"/>
</dbReference>
<dbReference type="AlphaFoldDB" id="H3H0R9"/>
<evidence type="ECO:0000313" key="1">
    <source>
        <dbReference type="EnsemblProtists" id="Phyra83771"/>
    </source>
</evidence>
<reference evidence="2" key="1">
    <citation type="journal article" date="2006" name="Science">
        <title>Phytophthora genome sequences uncover evolutionary origins and mechanisms of pathogenesis.</title>
        <authorList>
            <person name="Tyler B.M."/>
            <person name="Tripathy S."/>
            <person name="Zhang X."/>
            <person name="Dehal P."/>
            <person name="Jiang R.H."/>
            <person name="Aerts A."/>
            <person name="Arredondo F.D."/>
            <person name="Baxter L."/>
            <person name="Bensasson D."/>
            <person name="Beynon J.L."/>
            <person name="Chapman J."/>
            <person name="Damasceno C.M."/>
            <person name="Dorrance A.E."/>
            <person name="Dou D."/>
            <person name="Dickerman A.W."/>
            <person name="Dubchak I.L."/>
            <person name="Garbelotto M."/>
            <person name="Gijzen M."/>
            <person name="Gordon S.G."/>
            <person name="Govers F."/>
            <person name="Grunwald N.J."/>
            <person name="Huang W."/>
            <person name="Ivors K.L."/>
            <person name="Jones R.W."/>
            <person name="Kamoun S."/>
            <person name="Krampis K."/>
            <person name="Lamour K.H."/>
            <person name="Lee M.K."/>
            <person name="McDonald W.H."/>
            <person name="Medina M."/>
            <person name="Meijer H.J."/>
            <person name="Nordberg E.K."/>
            <person name="Maclean D.J."/>
            <person name="Ospina-Giraldo M.D."/>
            <person name="Morris P.F."/>
            <person name="Phuntumart V."/>
            <person name="Putnam N.H."/>
            <person name="Rash S."/>
            <person name="Rose J.K."/>
            <person name="Sakihama Y."/>
            <person name="Salamov A.A."/>
            <person name="Savidor A."/>
            <person name="Scheuring C.F."/>
            <person name="Smith B.M."/>
            <person name="Sobral B.W."/>
            <person name="Terry A."/>
            <person name="Torto-Alalibo T.A."/>
            <person name="Win J."/>
            <person name="Xu Z."/>
            <person name="Zhang H."/>
            <person name="Grigoriev I.V."/>
            <person name="Rokhsar D.S."/>
            <person name="Boore J.L."/>
        </authorList>
    </citation>
    <scope>NUCLEOTIDE SEQUENCE [LARGE SCALE GENOMIC DNA]</scope>
    <source>
        <strain evidence="2">Pr102</strain>
    </source>
</reference>
<proteinExistence type="predicted"/>
<dbReference type="VEuPathDB" id="FungiDB:KRP22_1444"/>
<protein>
    <recommendedName>
        <fullName evidence="3">AB hydrolase-1 domain-containing protein</fullName>
    </recommendedName>
</protein>
<evidence type="ECO:0008006" key="3">
    <source>
        <dbReference type="Google" id="ProtNLM"/>
    </source>
</evidence>
<dbReference type="Gene3D" id="3.40.50.1820">
    <property type="entry name" value="alpha/beta hydrolase"/>
    <property type="match status" value="1"/>
</dbReference>
<dbReference type="EnsemblProtists" id="Phyra83771">
    <property type="protein sequence ID" value="Phyra83771"/>
    <property type="gene ID" value="Phyra83771"/>
</dbReference>
<dbReference type="VEuPathDB" id="FungiDB:KRP23_1189"/>
<name>H3H0R9_PHYRM</name>
<organism evidence="1 2">
    <name type="scientific">Phytophthora ramorum</name>
    <name type="common">Sudden oak death agent</name>
    <dbReference type="NCBI Taxonomy" id="164328"/>
    <lineage>
        <taxon>Eukaryota</taxon>
        <taxon>Sar</taxon>
        <taxon>Stramenopiles</taxon>
        <taxon>Oomycota</taxon>
        <taxon>Peronosporomycetes</taxon>
        <taxon>Peronosporales</taxon>
        <taxon>Peronosporaceae</taxon>
        <taxon>Phytophthora</taxon>
    </lineage>
</organism>